<reference evidence="1 2" key="1">
    <citation type="submission" date="2020-01" db="EMBL/GenBank/DDBJ databases">
        <title>Identification and distribution of gene clusters putatively required for synthesis of sphingolipid metabolism inhibitors in phylogenetically diverse species of the filamentous fungus Fusarium.</title>
        <authorList>
            <person name="Kim H.-S."/>
            <person name="Busman M."/>
            <person name="Brown D.W."/>
            <person name="Divon H."/>
            <person name="Uhlig S."/>
            <person name="Proctor R.H."/>
        </authorList>
    </citation>
    <scope>NUCLEOTIDE SEQUENCE [LARGE SCALE GENOMIC DNA]</scope>
    <source>
        <strain evidence="1 2">NRRL 20459</strain>
    </source>
</reference>
<accession>A0A8H4LGU7</accession>
<proteinExistence type="predicted"/>
<dbReference type="EMBL" id="JAADYS010000684">
    <property type="protein sequence ID" value="KAF4467873.1"/>
    <property type="molecule type" value="Genomic_DNA"/>
</dbReference>
<gene>
    <name evidence="1" type="ORF">FALBO_5243</name>
</gene>
<dbReference type="OrthoDB" id="5078151at2759"/>
<comment type="caution">
    <text evidence="1">The sequence shown here is derived from an EMBL/GenBank/DDBJ whole genome shotgun (WGS) entry which is preliminary data.</text>
</comment>
<evidence type="ECO:0000313" key="2">
    <source>
        <dbReference type="Proteomes" id="UP000554235"/>
    </source>
</evidence>
<keyword evidence="2" id="KW-1185">Reference proteome</keyword>
<evidence type="ECO:0000313" key="1">
    <source>
        <dbReference type="EMBL" id="KAF4467873.1"/>
    </source>
</evidence>
<dbReference type="AlphaFoldDB" id="A0A8H4LGU7"/>
<organism evidence="1 2">
    <name type="scientific">Fusarium albosuccineum</name>
    <dbReference type="NCBI Taxonomy" id="1237068"/>
    <lineage>
        <taxon>Eukaryota</taxon>
        <taxon>Fungi</taxon>
        <taxon>Dikarya</taxon>
        <taxon>Ascomycota</taxon>
        <taxon>Pezizomycotina</taxon>
        <taxon>Sordariomycetes</taxon>
        <taxon>Hypocreomycetidae</taxon>
        <taxon>Hypocreales</taxon>
        <taxon>Nectriaceae</taxon>
        <taxon>Fusarium</taxon>
        <taxon>Fusarium decemcellulare species complex</taxon>
    </lineage>
</organism>
<name>A0A8H4LGU7_9HYPO</name>
<dbReference type="Proteomes" id="UP000554235">
    <property type="component" value="Unassembled WGS sequence"/>
</dbReference>
<protein>
    <submittedName>
        <fullName evidence="1">Uncharacterized protein</fullName>
    </submittedName>
</protein>
<sequence>MANASPLAAPQISAAQTDSGTTIGQLSQFLVDRNEFLLSENEQLLEASQRLETCIAYKESIVRWQHRLISLGEEHIKILRAIIQEEPQQASPVVPHSPAQNPEFRHKPCSSPLETPPGMLHQESEAIGDESLVPVAPWHYEEQVYEDDWPITNNEVVQQDDTYVVSYGQAI</sequence>